<sequence length="150" mass="17698">MVKQLQKLWENSSNEEKIETSASDDKFHPRKFQHQQNENIKFIYLFIFILAFITKKMNSYKNLHIEQRNLASHLMVESSLYWIVLLQLKKVTEINDLSIEDYIALAKHDICHDMLMFAQRCTNVLSYVNELNAKLVGGIQNESKTEKYQA</sequence>
<dbReference type="Proteomes" id="UP000023152">
    <property type="component" value="Unassembled WGS sequence"/>
</dbReference>
<accession>X6MP18</accession>
<dbReference type="AlphaFoldDB" id="X6MP18"/>
<keyword evidence="2" id="KW-1185">Reference proteome</keyword>
<protein>
    <submittedName>
        <fullName evidence="1">Uncharacterized protein</fullName>
    </submittedName>
</protein>
<name>X6MP18_RETFI</name>
<dbReference type="EMBL" id="ASPP01019735">
    <property type="protein sequence ID" value="ETO14825.1"/>
    <property type="molecule type" value="Genomic_DNA"/>
</dbReference>
<reference evidence="1 2" key="1">
    <citation type="journal article" date="2013" name="Curr. Biol.">
        <title>The Genome of the Foraminiferan Reticulomyxa filosa.</title>
        <authorList>
            <person name="Glockner G."/>
            <person name="Hulsmann N."/>
            <person name="Schleicher M."/>
            <person name="Noegel A.A."/>
            <person name="Eichinger L."/>
            <person name="Gallinger C."/>
            <person name="Pawlowski J."/>
            <person name="Sierra R."/>
            <person name="Euteneuer U."/>
            <person name="Pillet L."/>
            <person name="Moustafa A."/>
            <person name="Platzer M."/>
            <person name="Groth M."/>
            <person name="Szafranski K."/>
            <person name="Schliwa M."/>
        </authorList>
    </citation>
    <scope>NUCLEOTIDE SEQUENCE [LARGE SCALE GENOMIC DNA]</scope>
</reference>
<evidence type="ECO:0000313" key="2">
    <source>
        <dbReference type="Proteomes" id="UP000023152"/>
    </source>
</evidence>
<gene>
    <name evidence="1" type="ORF">RFI_22543</name>
</gene>
<comment type="caution">
    <text evidence="1">The sequence shown here is derived from an EMBL/GenBank/DDBJ whole genome shotgun (WGS) entry which is preliminary data.</text>
</comment>
<proteinExistence type="predicted"/>
<evidence type="ECO:0000313" key="1">
    <source>
        <dbReference type="EMBL" id="ETO14825.1"/>
    </source>
</evidence>
<organism evidence="1 2">
    <name type="scientific">Reticulomyxa filosa</name>
    <dbReference type="NCBI Taxonomy" id="46433"/>
    <lineage>
        <taxon>Eukaryota</taxon>
        <taxon>Sar</taxon>
        <taxon>Rhizaria</taxon>
        <taxon>Retaria</taxon>
        <taxon>Foraminifera</taxon>
        <taxon>Monothalamids</taxon>
        <taxon>Reticulomyxidae</taxon>
        <taxon>Reticulomyxa</taxon>
    </lineage>
</organism>